<dbReference type="EMBL" id="JAFCIX010000242">
    <property type="protein sequence ID" value="KAH6596272.1"/>
    <property type="molecule type" value="Genomic_DNA"/>
</dbReference>
<dbReference type="InterPro" id="IPR017930">
    <property type="entry name" value="Myb_dom"/>
</dbReference>
<keyword evidence="10" id="KW-1185">Reference proteome</keyword>
<dbReference type="Pfam" id="PF04433">
    <property type="entry name" value="SWIRM"/>
    <property type="match status" value="1"/>
</dbReference>
<feature type="domain" description="Myb-like" evidence="4">
    <location>
        <begin position="142"/>
        <end position="193"/>
    </location>
</feature>
<dbReference type="SMART" id="SM00717">
    <property type="entry name" value="SANT"/>
    <property type="match status" value="1"/>
</dbReference>
<evidence type="ECO:0000259" key="6">
    <source>
        <dbReference type="PROSITE" id="PS50934"/>
    </source>
</evidence>
<feature type="region of interest" description="Disordered" evidence="3">
    <location>
        <begin position="268"/>
        <end position="343"/>
    </location>
</feature>
<dbReference type="InterPro" id="IPR050242">
    <property type="entry name" value="JAMM_MPN+_peptidase_M67A"/>
</dbReference>
<dbReference type="InterPro" id="IPR037518">
    <property type="entry name" value="MPN"/>
</dbReference>
<evidence type="ECO:0000259" key="4">
    <source>
        <dbReference type="PROSITE" id="PS50090"/>
    </source>
</evidence>
<evidence type="ECO:0000313" key="10">
    <source>
        <dbReference type="Proteomes" id="UP001648503"/>
    </source>
</evidence>
<dbReference type="InterPro" id="IPR017884">
    <property type="entry name" value="SANT_dom"/>
</dbReference>
<dbReference type="Pfam" id="PF00249">
    <property type="entry name" value="Myb_DNA-binding"/>
    <property type="match status" value="1"/>
</dbReference>
<evidence type="ECO:0000256" key="2">
    <source>
        <dbReference type="ARBA" id="ARBA00023242"/>
    </source>
</evidence>
<feature type="domain" description="SWIRM" evidence="6">
    <location>
        <begin position="426"/>
        <end position="529"/>
    </location>
</feature>
<dbReference type="InterPro" id="IPR000555">
    <property type="entry name" value="JAMM/MPN+_dom"/>
</dbReference>
<evidence type="ECO:0000256" key="3">
    <source>
        <dbReference type="SAM" id="MobiDB-lite"/>
    </source>
</evidence>
<keyword evidence="1" id="KW-0238">DNA-binding</keyword>
<sequence>MDDIDIDIEGEEARLLDEVPVATASDGTPGSTALTGNSGLYQDAEALNMAYPEPDWLTTEHLLQSDNLDAQEMDPQSKALIESMFAEEAHYFGHASYVGDPLVYSSNATIGKGQENRSSKKETTSLKPIQVVANKSKEDSTKPAIRRSRWTEEENKALVEGVEKYGYGSWRKVAAHIGNRTSKQVVVHTRHLLLQGVPIAGAPSIEVPRLAASLLKGGSGNSNKTGATVNNELQPLNVKRDQVDEDIDVDITDGSDVEAVPMFHCIDPHTELSDDSELEDSGSSLNSLREEGTLESSEFSNTTYEGDANSDLKSAECQDEEGGLSKPEITTYEEDSKENSTLPVADHAEIRILPDSGIPSPIRKTLTPDLSDLPLNLKIEPDVANSEGCIQEDSKVIQHREEQECSGIEPDSAEAARDNDHVTCDSDTGLENFTIDPSTIKSFEMEFCPEWFLGVYTGKRANKTPSRYQKIRNHILDLWIDIKPVSVSKSRIRPGLKGEGDVNAISRVHSFLESIGAINVDCKKLTSKVKQSIPRSSSSETKYVGDKNSYGTDISEIVEETQNVSTDYNSRRRRKVRTANGDWIWELEGTTIEHLDPEKEEQRKLLQKNAKYFADEELEKLNIKRPKTSKVAITDVMGKYDPFKLIPLQRYAEDSVHALRVKVHSNALIIMDFHSHLAHTEIIGLIGGTFDPIKRELCMLQIFPCNSLSTGIQCEMDPVSEMNAREHFSHQNLCVVGWYHSHPTFEPNPSIRDIENQANYQNLFRRDDGMEPFVGVIVSPFDSRTPVLVSRFQFITVSQEWNSMSEYRLPYSCLKSIIPSESIPPELFVQISELVRTYRIHHSLVDLSRPFQTRFTTTTRLRKLMSSLESHVILGASQAQTKLFLDKVQDLVQRGFSMSLEKVDQVASGSQ</sequence>
<dbReference type="PROSITE" id="PS51293">
    <property type="entry name" value="SANT"/>
    <property type="match status" value="1"/>
</dbReference>
<keyword evidence="2" id="KW-0539">Nucleus</keyword>
<dbReference type="Proteomes" id="UP001648503">
    <property type="component" value="Unassembled WGS sequence"/>
</dbReference>
<dbReference type="Gene3D" id="3.40.140.10">
    <property type="entry name" value="Cytidine Deaminase, domain 2"/>
    <property type="match status" value="1"/>
</dbReference>
<accession>A0ABQ8FDA2</accession>
<evidence type="ECO:0000313" key="9">
    <source>
        <dbReference type="EMBL" id="KAH6596272.1"/>
    </source>
</evidence>
<dbReference type="InterPro" id="IPR036388">
    <property type="entry name" value="WH-like_DNA-bd_sf"/>
</dbReference>
<feature type="domain" description="SANT" evidence="7">
    <location>
        <begin position="145"/>
        <end position="188"/>
    </location>
</feature>
<feature type="domain" description="HTH myb-type" evidence="8">
    <location>
        <begin position="142"/>
        <end position="197"/>
    </location>
</feature>
<evidence type="ECO:0000259" key="5">
    <source>
        <dbReference type="PROSITE" id="PS50249"/>
    </source>
</evidence>
<dbReference type="Pfam" id="PF01398">
    <property type="entry name" value="JAB"/>
    <property type="match status" value="1"/>
</dbReference>
<evidence type="ECO:0000259" key="7">
    <source>
        <dbReference type="PROSITE" id="PS51293"/>
    </source>
</evidence>
<dbReference type="Gene3D" id="1.10.10.10">
    <property type="entry name" value="Winged helix-like DNA-binding domain superfamily/Winged helix DNA-binding domain"/>
    <property type="match status" value="1"/>
</dbReference>
<evidence type="ECO:0000259" key="8">
    <source>
        <dbReference type="PROSITE" id="PS51294"/>
    </source>
</evidence>
<evidence type="ECO:0000256" key="1">
    <source>
        <dbReference type="ARBA" id="ARBA00023125"/>
    </source>
</evidence>
<comment type="caution">
    <text evidence="9">The sequence shown here is derived from an EMBL/GenBank/DDBJ whole genome shotgun (WGS) entry which is preliminary data.</text>
</comment>
<dbReference type="PROSITE" id="PS50934">
    <property type="entry name" value="SWIRM"/>
    <property type="match status" value="1"/>
</dbReference>
<name>A0ABQ8FDA2_9FUNG</name>
<dbReference type="InterPro" id="IPR009057">
    <property type="entry name" value="Homeodomain-like_sf"/>
</dbReference>
<dbReference type="CDD" id="cd00167">
    <property type="entry name" value="SANT"/>
    <property type="match status" value="1"/>
</dbReference>
<dbReference type="SUPFAM" id="SSF102712">
    <property type="entry name" value="JAB1/MPN domain"/>
    <property type="match status" value="1"/>
</dbReference>
<dbReference type="PANTHER" id="PTHR10410">
    <property type="entry name" value="EUKARYOTIC TRANSLATION INITIATION FACTOR 3 -RELATED"/>
    <property type="match status" value="1"/>
</dbReference>
<dbReference type="PROSITE" id="PS50249">
    <property type="entry name" value="MPN"/>
    <property type="match status" value="1"/>
</dbReference>
<feature type="domain" description="MPN" evidence="5">
    <location>
        <begin position="661"/>
        <end position="798"/>
    </location>
</feature>
<dbReference type="InterPro" id="IPR001005">
    <property type="entry name" value="SANT/Myb"/>
</dbReference>
<dbReference type="Gene3D" id="1.10.10.60">
    <property type="entry name" value="Homeodomain-like"/>
    <property type="match status" value="1"/>
</dbReference>
<evidence type="ECO:0008006" key="11">
    <source>
        <dbReference type="Google" id="ProtNLM"/>
    </source>
</evidence>
<protein>
    <recommendedName>
        <fullName evidence="11">Myb-like, SWIRM and MPN domain-containing protein 1</fullName>
    </recommendedName>
</protein>
<proteinExistence type="predicted"/>
<reference evidence="9 10" key="1">
    <citation type="submission" date="2021-02" db="EMBL/GenBank/DDBJ databases">
        <title>Variation within the Batrachochytrium salamandrivorans European outbreak.</title>
        <authorList>
            <person name="Kelly M."/>
            <person name="Pasmans F."/>
            <person name="Shea T.P."/>
            <person name="Munoz J.F."/>
            <person name="Carranza S."/>
            <person name="Cuomo C.A."/>
            <person name="Martel A."/>
        </authorList>
    </citation>
    <scope>NUCLEOTIDE SEQUENCE [LARGE SCALE GENOMIC DNA]</scope>
    <source>
        <strain evidence="9 10">AMFP18/2</strain>
    </source>
</reference>
<dbReference type="InterPro" id="IPR007526">
    <property type="entry name" value="SWIRM"/>
</dbReference>
<dbReference type="CDD" id="cd08067">
    <property type="entry name" value="MPN_2A_DUB"/>
    <property type="match status" value="1"/>
</dbReference>
<organism evidence="9 10">
    <name type="scientific">Batrachochytrium salamandrivorans</name>
    <dbReference type="NCBI Taxonomy" id="1357716"/>
    <lineage>
        <taxon>Eukaryota</taxon>
        <taxon>Fungi</taxon>
        <taxon>Fungi incertae sedis</taxon>
        <taxon>Chytridiomycota</taxon>
        <taxon>Chytridiomycota incertae sedis</taxon>
        <taxon>Chytridiomycetes</taxon>
        <taxon>Rhizophydiales</taxon>
        <taxon>Rhizophydiales incertae sedis</taxon>
        <taxon>Batrachochytrium</taxon>
    </lineage>
</organism>
<dbReference type="PROSITE" id="PS51294">
    <property type="entry name" value="HTH_MYB"/>
    <property type="match status" value="1"/>
</dbReference>
<dbReference type="SUPFAM" id="SSF46689">
    <property type="entry name" value="Homeodomain-like"/>
    <property type="match status" value="2"/>
</dbReference>
<feature type="compositionally biased region" description="Polar residues" evidence="3">
    <location>
        <begin position="294"/>
        <end position="304"/>
    </location>
</feature>
<gene>
    <name evidence="9" type="ORF">BASA50_005316</name>
</gene>
<dbReference type="PROSITE" id="PS50090">
    <property type="entry name" value="MYB_LIKE"/>
    <property type="match status" value="1"/>
</dbReference>